<accession>A0A8T1V637</accession>
<gene>
    <name evidence="1" type="ORF">PHYPSEUDO_015195</name>
</gene>
<sequence>MREFFATHPTQQLFRKVANIRQYVEKVVNQCIETNLAAEYCGMKDPGARATPQLHRALVGLAQRNQQHE</sequence>
<dbReference type="AlphaFoldDB" id="A0A8T1V637"/>
<dbReference type="EMBL" id="JAGDFM010000916">
    <property type="protein sequence ID" value="KAG7375813.1"/>
    <property type="molecule type" value="Genomic_DNA"/>
</dbReference>
<proteinExistence type="predicted"/>
<protein>
    <submittedName>
        <fullName evidence="1">Uncharacterized protein</fullName>
    </submittedName>
</protein>
<comment type="caution">
    <text evidence="1">The sequence shown here is derived from an EMBL/GenBank/DDBJ whole genome shotgun (WGS) entry which is preliminary data.</text>
</comment>
<name>A0A8T1V637_9STRA</name>
<dbReference type="Proteomes" id="UP000694044">
    <property type="component" value="Unassembled WGS sequence"/>
</dbReference>
<organism evidence="1 2">
    <name type="scientific">Phytophthora pseudosyringae</name>
    <dbReference type="NCBI Taxonomy" id="221518"/>
    <lineage>
        <taxon>Eukaryota</taxon>
        <taxon>Sar</taxon>
        <taxon>Stramenopiles</taxon>
        <taxon>Oomycota</taxon>
        <taxon>Peronosporomycetes</taxon>
        <taxon>Peronosporales</taxon>
        <taxon>Peronosporaceae</taxon>
        <taxon>Phytophthora</taxon>
    </lineage>
</organism>
<reference evidence="1" key="1">
    <citation type="submission" date="2021-02" db="EMBL/GenBank/DDBJ databases">
        <authorList>
            <person name="Palmer J.M."/>
        </authorList>
    </citation>
    <scope>NUCLEOTIDE SEQUENCE</scope>
    <source>
        <strain evidence="1">SCRP734</strain>
    </source>
</reference>
<evidence type="ECO:0000313" key="1">
    <source>
        <dbReference type="EMBL" id="KAG7375813.1"/>
    </source>
</evidence>
<evidence type="ECO:0000313" key="2">
    <source>
        <dbReference type="Proteomes" id="UP000694044"/>
    </source>
</evidence>
<keyword evidence="2" id="KW-1185">Reference proteome</keyword>